<feature type="transmembrane region" description="Helical" evidence="1">
    <location>
        <begin position="84"/>
        <end position="103"/>
    </location>
</feature>
<evidence type="ECO:0000313" key="2">
    <source>
        <dbReference type="EMBL" id="KAF9877641.1"/>
    </source>
</evidence>
<feature type="transmembrane region" description="Helical" evidence="1">
    <location>
        <begin position="344"/>
        <end position="362"/>
    </location>
</feature>
<dbReference type="Proteomes" id="UP000781932">
    <property type="component" value="Unassembled WGS sequence"/>
</dbReference>
<feature type="transmembrane region" description="Helical" evidence="1">
    <location>
        <begin position="217"/>
        <end position="243"/>
    </location>
</feature>
<keyword evidence="1" id="KW-0812">Transmembrane</keyword>
<evidence type="ECO:0000256" key="1">
    <source>
        <dbReference type="SAM" id="Phobius"/>
    </source>
</evidence>
<feature type="transmembrane region" description="Helical" evidence="1">
    <location>
        <begin position="304"/>
        <end position="323"/>
    </location>
</feature>
<organism evidence="2 3">
    <name type="scientific">Colletotrichum karsti</name>
    <dbReference type="NCBI Taxonomy" id="1095194"/>
    <lineage>
        <taxon>Eukaryota</taxon>
        <taxon>Fungi</taxon>
        <taxon>Dikarya</taxon>
        <taxon>Ascomycota</taxon>
        <taxon>Pezizomycotina</taxon>
        <taxon>Sordariomycetes</taxon>
        <taxon>Hypocreomycetidae</taxon>
        <taxon>Glomerellales</taxon>
        <taxon>Glomerellaceae</taxon>
        <taxon>Colletotrichum</taxon>
        <taxon>Colletotrichum boninense species complex</taxon>
    </lineage>
</organism>
<accession>A0A9P6IBU1</accession>
<dbReference type="OrthoDB" id="4713342at2759"/>
<gene>
    <name evidence="2" type="ORF">CkaCkLH20_04776</name>
</gene>
<dbReference type="Gene3D" id="1.20.1250.20">
    <property type="entry name" value="MFS general substrate transporter like domains"/>
    <property type="match status" value="1"/>
</dbReference>
<dbReference type="RefSeq" id="XP_038747102.1">
    <property type="nucleotide sequence ID" value="XM_038887495.1"/>
</dbReference>
<keyword evidence="3" id="KW-1185">Reference proteome</keyword>
<dbReference type="AlphaFoldDB" id="A0A9P6IBU1"/>
<feature type="transmembrane region" description="Helical" evidence="1">
    <location>
        <begin position="145"/>
        <end position="165"/>
    </location>
</feature>
<feature type="transmembrane region" description="Helical" evidence="1">
    <location>
        <begin position="109"/>
        <end position="133"/>
    </location>
</feature>
<dbReference type="GeneID" id="62160569"/>
<name>A0A9P6IBU1_9PEZI</name>
<dbReference type="EMBL" id="JAATWM020000013">
    <property type="protein sequence ID" value="KAF9877641.1"/>
    <property type="molecule type" value="Genomic_DNA"/>
</dbReference>
<feature type="transmembrane region" description="Helical" evidence="1">
    <location>
        <begin position="20"/>
        <end position="40"/>
    </location>
</feature>
<feature type="transmembrane region" description="Helical" evidence="1">
    <location>
        <begin position="52"/>
        <end position="72"/>
    </location>
</feature>
<sequence>MATTNPSPPGKMAVQSHVALVSYINMFSIGTAYALSILQIELPRLLDVPYHWSFAPFGSASLGLAAGVATAASSISTSGARSTTAKGTGLWGLAVLLAGHSLSSLNFHGILAALFVGGVGVGWTYLAVIVMVSQAFPDRPLIRSAIGPLGFSSGAAASFVVSTFLRFGSRDAGELGGFFKVGGVAFVTVGAATVMLLPSDVASSKKEPSSGASKRGFFWVLLFFNALPGMTAFSALLPAASYYNSTSSDRSPSGLPYAMLALASGGLFSSAVSSRLGPNRTFTVLFSVRGALLIALWRSTSQTLAFVTLATILFAHGVGFSYIPGLIKTQLASASEFPREYGRVLTAWGAAGVVASLLNAALHDDFSSVSLVLGLTVLFVAVVGELASPLDG</sequence>
<feature type="transmembrane region" description="Helical" evidence="1">
    <location>
        <begin position="177"/>
        <end position="197"/>
    </location>
</feature>
<evidence type="ECO:0000313" key="3">
    <source>
        <dbReference type="Proteomes" id="UP000781932"/>
    </source>
</evidence>
<reference evidence="2" key="2">
    <citation type="submission" date="2020-11" db="EMBL/GenBank/DDBJ databases">
        <title>Whole genome sequencing of Colletotrichum sp.</title>
        <authorList>
            <person name="Li H."/>
        </authorList>
    </citation>
    <scope>NUCLEOTIDE SEQUENCE</scope>
    <source>
        <strain evidence="2">CkLH20</strain>
    </source>
</reference>
<comment type="caution">
    <text evidence="2">The sequence shown here is derived from an EMBL/GenBank/DDBJ whole genome shotgun (WGS) entry which is preliminary data.</text>
</comment>
<feature type="transmembrane region" description="Helical" evidence="1">
    <location>
        <begin position="368"/>
        <end position="387"/>
    </location>
</feature>
<dbReference type="SUPFAM" id="SSF103473">
    <property type="entry name" value="MFS general substrate transporter"/>
    <property type="match status" value="1"/>
</dbReference>
<proteinExistence type="predicted"/>
<protein>
    <submittedName>
        <fullName evidence="2">Major facilitator transporter</fullName>
    </submittedName>
</protein>
<reference evidence="2" key="1">
    <citation type="submission" date="2020-03" db="EMBL/GenBank/DDBJ databases">
        <authorList>
            <person name="He L."/>
        </authorList>
    </citation>
    <scope>NUCLEOTIDE SEQUENCE</scope>
    <source>
        <strain evidence="2">CkLH20</strain>
    </source>
</reference>
<keyword evidence="1" id="KW-0472">Membrane</keyword>
<dbReference type="InterPro" id="IPR036259">
    <property type="entry name" value="MFS_trans_sf"/>
</dbReference>
<keyword evidence="1" id="KW-1133">Transmembrane helix</keyword>